<keyword evidence="1" id="KW-0813">Transport</keyword>
<name>A0A7C5XNT0_9CREN</name>
<accession>A0A7C5XNT0</accession>
<evidence type="ECO:0000256" key="5">
    <source>
        <dbReference type="ARBA" id="ARBA00023014"/>
    </source>
</evidence>
<organism evidence="7">
    <name type="scientific">Ignisphaera aggregans</name>
    <dbReference type="NCBI Taxonomy" id="334771"/>
    <lineage>
        <taxon>Archaea</taxon>
        <taxon>Thermoproteota</taxon>
        <taxon>Thermoprotei</taxon>
        <taxon>Desulfurococcales</taxon>
        <taxon>Desulfurococcaceae</taxon>
        <taxon>Ignisphaera</taxon>
    </lineage>
</organism>
<comment type="caution">
    <text evidence="7">The sequence shown here is derived from an EMBL/GenBank/DDBJ whole genome shotgun (WGS) entry which is preliminary data.</text>
</comment>
<dbReference type="PANTHER" id="PTHR36923:SF3">
    <property type="entry name" value="FERREDOXIN"/>
    <property type="match status" value="1"/>
</dbReference>
<sequence length="82" mass="9014">MARYRVIVDRATCISCGAAPAACPEIYELGSDNFKNRIVEKYSVKTDDNISIGEIPEELYECAKSGADVCPVNAIKIEKIED</sequence>
<dbReference type="GO" id="GO:0046872">
    <property type="term" value="F:metal ion binding"/>
    <property type="evidence" value="ECO:0007669"/>
    <property type="project" value="UniProtKB-KW"/>
</dbReference>
<dbReference type="EMBL" id="DRUB01000015">
    <property type="protein sequence ID" value="HHR95358.1"/>
    <property type="molecule type" value="Genomic_DNA"/>
</dbReference>
<proteinExistence type="predicted"/>
<keyword evidence="2" id="KW-0479">Metal-binding</keyword>
<keyword evidence="3" id="KW-0249">Electron transport</keyword>
<reference evidence="7" key="1">
    <citation type="journal article" date="2020" name="mSystems">
        <title>Genome- and Community-Level Interaction Insights into Carbon Utilization and Element Cycling Functions of Hydrothermarchaeota in Hydrothermal Sediment.</title>
        <authorList>
            <person name="Zhou Z."/>
            <person name="Liu Y."/>
            <person name="Xu W."/>
            <person name="Pan J."/>
            <person name="Luo Z.H."/>
            <person name="Li M."/>
        </authorList>
    </citation>
    <scope>NUCLEOTIDE SEQUENCE [LARGE SCALE GENOMIC DNA]</scope>
    <source>
        <strain evidence="8">SpSt-1</strain>
        <strain evidence="7">SpSt-1121</strain>
    </source>
</reference>
<dbReference type="PROSITE" id="PS51379">
    <property type="entry name" value="4FE4S_FER_2"/>
    <property type="match status" value="1"/>
</dbReference>
<dbReference type="Gene3D" id="3.30.70.20">
    <property type="match status" value="1"/>
</dbReference>
<dbReference type="SUPFAM" id="SSF54862">
    <property type="entry name" value="4Fe-4S ferredoxins"/>
    <property type="match status" value="1"/>
</dbReference>
<evidence type="ECO:0000256" key="4">
    <source>
        <dbReference type="ARBA" id="ARBA00023004"/>
    </source>
</evidence>
<gene>
    <name evidence="8" type="ORF">ENL47_00645</name>
    <name evidence="7" type="ORF">ENM84_08435</name>
</gene>
<dbReference type="EMBL" id="DRZI01000362">
    <property type="protein sequence ID" value="HHP82669.1"/>
    <property type="molecule type" value="Genomic_DNA"/>
</dbReference>
<evidence type="ECO:0000259" key="6">
    <source>
        <dbReference type="PROSITE" id="PS51379"/>
    </source>
</evidence>
<evidence type="ECO:0000313" key="8">
    <source>
        <dbReference type="EMBL" id="HHR95358.1"/>
    </source>
</evidence>
<keyword evidence="5" id="KW-0411">Iron-sulfur</keyword>
<dbReference type="PANTHER" id="PTHR36923">
    <property type="entry name" value="FERREDOXIN"/>
    <property type="match status" value="1"/>
</dbReference>
<dbReference type="AlphaFoldDB" id="A0A7C5XNT0"/>
<protein>
    <submittedName>
        <fullName evidence="7">Ferredoxin</fullName>
    </submittedName>
</protein>
<evidence type="ECO:0000256" key="1">
    <source>
        <dbReference type="ARBA" id="ARBA00022448"/>
    </source>
</evidence>
<dbReference type="Pfam" id="PF13459">
    <property type="entry name" value="Fer4_15"/>
    <property type="match status" value="1"/>
</dbReference>
<evidence type="ECO:0000256" key="3">
    <source>
        <dbReference type="ARBA" id="ARBA00022982"/>
    </source>
</evidence>
<dbReference type="InterPro" id="IPR017896">
    <property type="entry name" value="4Fe4S_Fe-S-bd"/>
</dbReference>
<evidence type="ECO:0000256" key="2">
    <source>
        <dbReference type="ARBA" id="ARBA00022723"/>
    </source>
</evidence>
<dbReference type="InterPro" id="IPR051269">
    <property type="entry name" value="Fe-S_cluster_ET"/>
</dbReference>
<evidence type="ECO:0000313" key="7">
    <source>
        <dbReference type="EMBL" id="HHP82669.1"/>
    </source>
</evidence>
<keyword evidence="4" id="KW-0408">Iron</keyword>
<dbReference type="GO" id="GO:0051536">
    <property type="term" value="F:iron-sulfur cluster binding"/>
    <property type="evidence" value="ECO:0007669"/>
    <property type="project" value="UniProtKB-KW"/>
</dbReference>
<feature type="domain" description="4Fe-4S ferredoxin-type" evidence="6">
    <location>
        <begin position="4"/>
        <end position="32"/>
    </location>
</feature>